<proteinExistence type="predicted"/>
<accession>A0A6G1H2K2</accession>
<sequence>MLEKDNQMNESSESLSAPPPAYSTLPESDLALTTSDAKRVATEATSSTSSLSLEDTQTNGFAHTRVLDISSKGHGMWHFPTPPTELETPITDEEGRIQYVSTKLTRRKGNATLSSPKRGVLAETKYRFGPGKDPEVRLLNIAGVGAAESSDVQGGSSNEELGGIKLKGKLGTRARTFDMPDGKSFRWSYVRTRYCEKNSKGKEKENRYWLLVLEYVEKIYVGVGKKKEEMSSRRIAQLVRNKETMTQGTRKSTAGNGGRLMMTELVGEGEKAVIDEALVIATCLVMMKREVDRLRMQQIAAIAGGASGGG</sequence>
<feature type="region of interest" description="Disordered" evidence="1">
    <location>
        <begin position="1"/>
        <end position="55"/>
    </location>
</feature>
<gene>
    <name evidence="2" type="ORF">K402DRAFT_392994</name>
</gene>
<dbReference type="Proteomes" id="UP000800041">
    <property type="component" value="Unassembled WGS sequence"/>
</dbReference>
<keyword evidence="3" id="KW-1185">Reference proteome</keyword>
<evidence type="ECO:0000256" key="1">
    <source>
        <dbReference type="SAM" id="MobiDB-lite"/>
    </source>
</evidence>
<evidence type="ECO:0000313" key="2">
    <source>
        <dbReference type="EMBL" id="KAF1987294.1"/>
    </source>
</evidence>
<dbReference type="EMBL" id="ML977153">
    <property type="protein sequence ID" value="KAF1987294.1"/>
    <property type="molecule type" value="Genomic_DNA"/>
</dbReference>
<dbReference type="OrthoDB" id="5325862at2759"/>
<reference evidence="2" key="1">
    <citation type="journal article" date="2020" name="Stud. Mycol.">
        <title>101 Dothideomycetes genomes: a test case for predicting lifestyles and emergence of pathogens.</title>
        <authorList>
            <person name="Haridas S."/>
            <person name="Albert R."/>
            <person name="Binder M."/>
            <person name="Bloem J."/>
            <person name="Labutti K."/>
            <person name="Salamov A."/>
            <person name="Andreopoulos B."/>
            <person name="Baker S."/>
            <person name="Barry K."/>
            <person name="Bills G."/>
            <person name="Bluhm B."/>
            <person name="Cannon C."/>
            <person name="Castanera R."/>
            <person name="Culley D."/>
            <person name="Daum C."/>
            <person name="Ezra D."/>
            <person name="Gonzalez J."/>
            <person name="Henrissat B."/>
            <person name="Kuo A."/>
            <person name="Liang C."/>
            <person name="Lipzen A."/>
            <person name="Lutzoni F."/>
            <person name="Magnuson J."/>
            <person name="Mondo S."/>
            <person name="Nolan M."/>
            <person name="Ohm R."/>
            <person name="Pangilinan J."/>
            <person name="Park H.-J."/>
            <person name="Ramirez L."/>
            <person name="Alfaro M."/>
            <person name="Sun H."/>
            <person name="Tritt A."/>
            <person name="Yoshinaga Y."/>
            <person name="Zwiers L.-H."/>
            <person name="Turgeon B."/>
            <person name="Goodwin S."/>
            <person name="Spatafora J."/>
            <person name="Crous P."/>
            <person name="Grigoriev I."/>
        </authorList>
    </citation>
    <scope>NUCLEOTIDE SEQUENCE</scope>
    <source>
        <strain evidence="2">CBS 113979</strain>
    </source>
</reference>
<feature type="compositionally biased region" description="Low complexity" evidence="1">
    <location>
        <begin position="42"/>
        <end position="54"/>
    </location>
</feature>
<evidence type="ECO:0000313" key="3">
    <source>
        <dbReference type="Proteomes" id="UP000800041"/>
    </source>
</evidence>
<dbReference type="AlphaFoldDB" id="A0A6G1H2K2"/>
<organism evidence="2 3">
    <name type="scientific">Aulographum hederae CBS 113979</name>
    <dbReference type="NCBI Taxonomy" id="1176131"/>
    <lineage>
        <taxon>Eukaryota</taxon>
        <taxon>Fungi</taxon>
        <taxon>Dikarya</taxon>
        <taxon>Ascomycota</taxon>
        <taxon>Pezizomycotina</taxon>
        <taxon>Dothideomycetes</taxon>
        <taxon>Pleosporomycetidae</taxon>
        <taxon>Aulographales</taxon>
        <taxon>Aulographaceae</taxon>
    </lineage>
</organism>
<protein>
    <submittedName>
        <fullName evidence="2">Uncharacterized protein</fullName>
    </submittedName>
</protein>
<name>A0A6G1H2K2_9PEZI</name>